<name>A0AAD3HIR8_9CHLO</name>
<evidence type="ECO:0000313" key="2">
    <source>
        <dbReference type="EMBL" id="GFR41855.1"/>
    </source>
</evidence>
<gene>
    <name evidence="2" type="ORF">Agub_g2635</name>
</gene>
<dbReference type="AlphaFoldDB" id="A0AAD3HIR8"/>
<feature type="region of interest" description="Disordered" evidence="1">
    <location>
        <begin position="83"/>
        <end position="114"/>
    </location>
</feature>
<feature type="non-terminal residue" evidence="2">
    <location>
        <position position="1"/>
    </location>
</feature>
<accession>A0AAD3HIR8</accession>
<sequence>PVVSPALVATLREAVTDALLESGLGADRAAAEAAITPQGTIALEQVGPHSLCALLGVLVTAKRMNTRHLRSLLGSFSYNNPQNYLGGGGNNNNNNNNSAAGVSRADSQASPGEG</sequence>
<evidence type="ECO:0000256" key="1">
    <source>
        <dbReference type="SAM" id="MobiDB-lite"/>
    </source>
</evidence>
<feature type="compositionally biased region" description="Polar residues" evidence="1">
    <location>
        <begin position="105"/>
        <end position="114"/>
    </location>
</feature>
<protein>
    <submittedName>
        <fullName evidence="2">Uncharacterized protein</fullName>
    </submittedName>
</protein>
<keyword evidence="3" id="KW-1185">Reference proteome</keyword>
<feature type="non-terminal residue" evidence="2">
    <location>
        <position position="114"/>
    </location>
</feature>
<dbReference type="EMBL" id="BMAR01000002">
    <property type="protein sequence ID" value="GFR41855.1"/>
    <property type="molecule type" value="Genomic_DNA"/>
</dbReference>
<evidence type="ECO:0000313" key="3">
    <source>
        <dbReference type="Proteomes" id="UP001054857"/>
    </source>
</evidence>
<organism evidence="2 3">
    <name type="scientific">Astrephomene gubernaculifera</name>
    <dbReference type="NCBI Taxonomy" id="47775"/>
    <lineage>
        <taxon>Eukaryota</taxon>
        <taxon>Viridiplantae</taxon>
        <taxon>Chlorophyta</taxon>
        <taxon>core chlorophytes</taxon>
        <taxon>Chlorophyceae</taxon>
        <taxon>CS clade</taxon>
        <taxon>Chlamydomonadales</taxon>
        <taxon>Astrephomenaceae</taxon>
        <taxon>Astrephomene</taxon>
    </lineage>
</organism>
<dbReference type="Proteomes" id="UP001054857">
    <property type="component" value="Unassembled WGS sequence"/>
</dbReference>
<reference evidence="2 3" key="1">
    <citation type="journal article" date="2021" name="Sci. Rep.">
        <title>Genome sequencing of the multicellular alga Astrephomene provides insights into convergent evolution of germ-soma differentiation.</title>
        <authorList>
            <person name="Yamashita S."/>
            <person name="Yamamoto K."/>
            <person name="Matsuzaki R."/>
            <person name="Suzuki S."/>
            <person name="Yamaguchi H."/>
            <person name="Hirooka S."/>
            <person name="Minakuchi Y."/>
            <person name="Miyagishima S."/>
            <person name="Kawachi M."/>
            <person name="Toyoda A."/>
            <person name="Nozaki H."/>
        </authorList>
    </citation>
    <scope>NUCLEOTIDE SEQUENCE [LARGE SCALE GENOMIC DNA]</scope>
    <source>
        <strain evidence="2 3">NIES-4017</strain>
    </source>
</reference>
<proteinExistence type="predicted"/>
<comment type="caution">
    <text evidence="2">The sequence shown here is derived from an EMBL/GenBank/DDBJ whole genome shotgun (WGS) entry which is preliminary data.</text>
</comment>